<reference evidence="2 3" key="1">
    <citation type="journal article" date="2019" name="Commun. Biol.">
        <title>The bagworm genome reveals a unique fibroin gene that provides high tensile strength.</title>
        <authorList>
            <person name="Kono N."/>
            <person name="Nakamura H."/>
            <person name="Ohtoshi R."/>
            <person name="Tomita M."/>
            <person name="Numata K."/>
            <person name="Arakawa K."/>
        </authorList>
    </citation>
    <scope>NUCLEOTIDE SEQUENCE [LARGE SCALE GENOMIC DNA]</scope>
</reference>
<feature type="compositionally biased region" description="Low complexity" evidence="1">
    <location>
        <begin position="30"/>
        <end position="44"/>
    </location>
</feature>
<organism evidence="2 3">
    <name type="scientific">Eumeta variegata</name>
    <name type="common">Bagworm moth</name>
    <name type="synonym">Eumeta japonica</name>
    <dbReference type="NCBI Taxonomy" id="151549"/>
    <lineage>
        <taxon>Eukaryota</taxon>
        <taxon>Metazoa</taxon>
        <taxon>Ecdysozoa</taxon>
        <taxon>Arthropoda</taxon>
        <taxon>Hexapoda</taxon>
        <taxon>Insecta</taxon>
        <taxon>Pterygota</taxon>
        <taxon>Neoptera</taxon>
        <taxon>Endopterygota</taxon>
        <taxon>Lepidoptera</taxon>
        <taxon>Glossata</taxon>
        <taxon>Ditrysia</taxon>
        <taxon>Tineoidea</taxon>
        <taxon>Psychidae</taxon>
        <taxon>Oiketicinae</taxon>
        <taxon>Eumeta</taxon>
    </lineage>
</organism>
<evidence type="ECO:0000313" key="2">
    <source>
        <dbReference type="EMBL" id="GBP12412.1"/>
    </source>
</evidence>
<proteinExistence type="predicted"/>
<accession>A0A4C1TD74</accession>
<name>A0A4C1TD74_EUMVA</name>
<gene>
    <name evidence="2" type="ORF">EVAR_75828_1</name>
</gene>
<evidence type="ECO:0000313" key="3">
    <source>
        <dbReference type="Proteomes" id="UP000299102"/>
    </source>
</evidence>
<keyword evidence="3" id="KW-1185">Reference proteome</keyword>
<sequence>MCAGTAAGIVGRARLRARPPPPPPPPALAPPAARARRLPPAARALARRPPRVASYVPHGHVARRCARLHRSFRPLRELTLISLRNNIASPVFLTYRDK</sequence>
<feature type="region of interest" description="Disordered" evidence="1">
    <location>
        <begin position="1"/>
        <end position="50"/>
    </location>
</feature>
<evidence type="ECO:0000256" key="1">
    <source>
        <dbReference type="SAM" id="MobiDB-lite"/>
    </source>
</evidence>
<comment type="caution">
    <text evidence="2">The sequence shown here is derived from an EMBL/GenBank/DDBJ whole genome shotgun (WGS) entry which is preliminary data.</text>
</comment>
<dbReference type="EMBL" id="BGZK01000051">
    <property type="protein sequence ID" value="GBP12412.1"/>
    <property type="molecule type" value="Genomic_DNA"/>
</dbReference>
<dbReference type="Proteomes" id="UP000299102">
    <property type="component" value="Unassembled WGS sequence"/>
</dbReference>
<feature type="compositionally biased region" description="Pro residues" evidence="1">
    <location>
        <begin position="18"/>
        <end position="29"/>
    </location>
</feature>
<dbReference type="AlphaFoldDB" id="A0A4C1TD74"/>
<protein>
    <submittedName>
        <fullName evidence="2">Uncharacterized protein</fullName>
    </submittedName>
</protein>